<protein>
    <submittedName>
        <fullName evidence="2">Uncharacterized protein</fullName>
    </submittedName>
</protein>
<feature type="region of interest" description="Disordered" evidence="1">
    <location>
        <begin position="1"/>
        <end position="60"/>
    </location>
</feature>
<evidence type="ECO:0000313" key="3">
    <source>
        <dbReference type="Proteomes" id="UP001225356"/>
    </source>
</evidence>
<sequence>MASVQSAGSGSGSAVAFDDGGVEPEPAEEVAQGGESGFNSVQGGEMGFDPVAASRRRSGRSGAGRLYAILGAARMAA</sequence>
<accession>A0ABT9Q7W9</accession>
<evidence type="ECO:0000313" key="2">
    <source>
        <dbReference type="EMBL" id="MDP9842852.1"/>
    </source>
</evidence>
<dbReference type="EMBL" id="JAUSQU010000001">
    <property type="protein sequence ID" value="MDP9842852.1"/>
    <property type="molecule type" value="Genomic_DNA"/>
</dbReference>
<dbReference type="Proteomes" id="UP001225356">
    <property type="component" value="Unassembled WGS sequence"/>
</dbReference>
<feature type="compositionally biased region" description="Low complexity" evidence="1">
    <location>
        <begin position="1"/>
        <end position="19"/>
    </location>
</feature>
<reference evidence="2 3" key="1">
    <citation type="submission" date="2023-07" db="EMBL/GenBank/DDBJ databases">
        <title>Sequencing the genomes of 1000 actinobacteria strains.</title>
        <authorList>
            <person name="Klenk H.-P."/>
        </authorList>
    </citation>
    <scope>NUCLEOTIDE SEQUENCE [LARGE SCALE GENOMIC DNA]</scope>
    <source>
        <strain evidence="2 3">DSM 46740</strain>
    </source>
</reference>
<evidence type="ECO:0000256" key="1">
    <source>
        <dbReference type="SAM" id="MobiDB-lite"/>
    </source>
</evidence>
<comment type="caution">
    <text evidence="2">The sequence shown here is derived from an EMBL/GenBank/DDBJ whole genome shotgun (WGS) entry which is preliminary data.</text>
</comment>
<name>A0ABT9Q7W9_9ACTN</name>
<proteinExistence type="predicted"/>
<organism evidence="2 3">
    <name type="scientific">Streptosporangium lutulentum</name>
    <dbReference type="NCBI Taxonomy" id="1461250"/>
    <lineage>
        <taxon>Bacteria</taxon>
        <taxon>Bacillati</taxon>
        <taxon>Actinomycetota</taxon>
        <taxon>Actinomycetes</taxon>
        <taxon>Streptosporangiales</taxon>
        <taxon>Streptosporangiaceae</taxon>
        <taxon>Streptosporangium</taxon>
    </lineage>
</organism>
<keyword evidence="3" id="KW-1185">Reference proteome</keyword>
<gene>
    <name evidence="2" type="ORF">J2853_002063</name>
</gene>